<keyword evidence="2" id="KW-1185">Reference proteome</keyword>
<dbReference type="EMBL" id="RAPY01000006">
    <property type="protein sequence ID" value="RKE44332.1"/>
    <property type="molecule type" value="Genomic_DNA"/>
</dbReference>
<reference evidence="1 2" key="1">
    <citation type="submission" date="2018-09" db="EMBL/GenBank/DDBJ databases">
        <title>Genomic Encyclopedia of Type Strains, Phase III (KMG-III): the genomes of soil and plant-associated and newly described type strains.</title>
        <authorList>
            <person name="Whitman W."/>
        </authorList>
    </citation>
    <scope>NUCLEOTIDE SEQUENCE [LARGE SCALE GENOMIC DNA]</scope>
    <source>
        <strain evidence="1 2">CECT 7938</strain>
    </source>
</reference>
<name>A0A420AJ17_SPHD1</name>
<proteinExistence type="predicted"/>
<dbReference type="Proteomes" id="UP000286246">
    <property type="component" value="Unassembled WGS sequence"/>
</dbReference>
<dbReference type="OrthoDB" id="702555at2"/>
<evidence type="ECO:0000313" key="1">
    <source>
        <dbReference type="EMBL" id="RKE44332.1"/>
    </source>
</evidence>
<gene>
    <name evidence="1" type="ORF">DFQ12_4801</name>
</gene>
<accession>A0A420AJ17</accession>
<evidence type="ECO:0000313" key="2">
    <source>
        <dbReference type="Proteomes" id="UP000286246"/>
    </source>
</evidence>
<dbReference type="AlphaFoldDB" id="A0A420AJ17"/>
<organism evidence="1 2">
    <name type="scientific">Sphingobacterium detergens</name>
    <dbReference type="NCBI Taxonomy" id="1145106"/>
    <lineage>
        <taxon>Bacteria</taxon>
        <taxon>Pseudomonadati</taxon>
        <taxon>Bacteroidota</taxon>
        <taxon>Sphingobacteriia</taxon>
        <taxon>Sphingobacteriales</taxon>
        <taxon>Sphingobacteriaceae</taxon>
        <taxon>Sphingobacterium</taxon>
    </lineage>
</organism>
<dbReference type="RefSeq" id="WP_120261443.1">
    <property type="nucleotide sequence ID" value="NZ_RAPY01000006.1"/>
</dbReference>
<sequence>MNTESTIKTSHAGMMYSRDFQLWYTYLKRRIEKEWRPEELSFLLGKPDHAYLDFERMFQVQKFLTQESILLDRIYTSSRIEAMEFHREKYEVSEERLVRLKIEEDEVKWNYTIELPWQFEKGEELPPAPELQFEEWKAEKDLQLESDAMLHVRQKLDVLLDSNYFENGATALQMFRKVAPTGLVHLQIFPRHLKNVLYSLIQQNKLVVRNIENSFSFFLTAFQQASRKQYLLNGWR</sequence>
<protein>
    <submittedName>
        <fullName evidence="1">Uncharacterized protein</fullName>
    </submittedName>
</protein>
<comment type="caution">
    <text evidence="1">The sequence shown here is derived from an EMBL/GenBank/DDBJ whole genome shotgun (WGS) entry which is preliminary data.</text>
</comment>